<dbReference type="AlphaFoldDB" id="E4RIZ7"/>
<sequence length="81" mass="9651">MQLLLHFFQVNLLIENLKKEIIKIVDQIKERNDNNELIKNKGPDDLKEKMKKEFCEVKPTKSGYIQLIYDIKLSKLADKYN</sequence>
<evidence type="ECO:0000313" key="1">
    <source>
        <dbReference type="EMBL" id="ADQ15217.1"/>
    </source>
</evidence>
<dbReference type="STRING" id="656519.Halsa_1799"/>
<keyword evidence="2" id="KW-1185">Reference proteome</keyword>
<dbReference type="KEGG" id="has:Halsa_1799"/>
<dbReference type="RefSeq" id="WP_013406289.1">
    <property type="nucleotide sequence ID" value="NC_014654.1"/>
</dbReference>
<dbReference type="HOGENOM" id="CLU_2569097_0_0_9"/>
<reference evidence="1 2" key="1">
    <citation type="submission" date="2010-11" db="EMBL/GenBank/DDBJ databases">
        <title>Complete sequence of Halanaerobium sp. sapolanicus.</title>
        <authorList>
            <consortium name="US DOE Joint Genome Institute"/>
            <person name="Lucas S."/>
            <person name="Copeland A."/>
            <person name="Lapidus A."/>
            <person name="Cheng J.-F."/>
            <person name="Bruce D."/>
            <person name="Goodwin L."/>
            <person name="Pitluck S."/>
            <person name="Davenport K."/>
            <person name="Detter J.C."/>
            <person name="Han C."/>
            <person name="Tapia R."/>
            <person name="Land M."/>
            <person name="Hauser L."/>
            <person name="Jeffries C."/>
            <person name="Kyrpides N."/>
            <person name="Ivanova N."/>
            <person name="Mikhailova N."/>
            <person name="Begemann M.B."/>
            <person name="Mormile M.R."/>
            <person name="Wall J.D."/>
            <person name="Elias D.A."/>
            <person name="Woyke T."/>
        </authorList>
    </citation>
    <scope>NUCLEOTIDE SEQUENCE [LARGE SCALE GENOMIC DNA]</scope>
    <source>
        <strain evidence="2">sapolanicus</strain>
    </source>
</reference>
<dbReference type="OrthoDB" id="2955631at2"/>
<dbReference type="EMBL" id="CP002304">
    <property type="protein sequence ID" value="ADQ15217.1"/>
    <property type="molecule type" value="Genomic_DNA"/>
</dbReference>
<accession>E4RIZ7</accession>
<dbReference type="Proteomes" id="UP000007434">
    <property type="component" value="Chromosome"/>
</dbReference>
<evidence type="ECO:0000313" key="2">
    <source>
        <dbReference type="Proteomes" id="UP000007434"/>
    </source>
</evidence>
<organism evidence="1 2">
    <name type="scientific">Halanaerobium hydrogeniformans</name>
    <name type="common">Halanaerobium sp. (strain sapolanicus)</name>
    <dbReference type="NCBI Taxonomy" id="656519"/>
    <lineage>
        <taxon>Bacteria</taxon>
        <taxon>Bacillati</taxon>
        <taxon>Bacillota</taxon>
        <taxon>Clostridia</taxon>
        <taxon>Halanaerobiales</taxon>
        <taxon>Halanaerobiaceae</taxon>
        <taxon>Halanaerobium</taxon>
    </lineage>
</organism>
<reference evidence="1 2" key="2">
    <citation type="journal article" date="2011" name="J. Bacteriol.">
        <title>Complete Genome Sequence of the Haloalkaliphilic, Hydrogen Producing Halanaerobium hydrogenoformans.</title>
        <authorList>
            <person name="Brown S.D."/>
            <person name="Begemann M.B."/>
            <person name="Mormile M.R."/>
            <person name="Wall J.D."/>
            <person name="Han C.S."/>
            <person name="Goodwin L.A."/>
            <person name="Pitluck S."/>
            <person name="Land M.L."/>
            <person name="Hauser L.J."/>
            <person name="Elias D.A."/>
        </authorList>
    </citation>
    <scope>NUCLEOTIDE SEQUENCE [LARGE SCALE GENOMIC DNA]</scope>
    <source>
        <strain evidence="2">sapolanicus</strain>
    </source>
</reference>
<name>E4RIZ7_HALHG</name>
<gene>
    <name evidence="1" type="ordered locus">Halsa_1799</name>
</gene>
<protein>
    <submittedName>
        <fullName evidence="1">Uncharacterized protein</fullName>
    </submittedName>
</protein>
<proteinExistence type="predicted"/>